<dbReference type="SUPFAM" id="SSF75304">
    <property type="entry name" value="Amidase signature (AS) enzymes"/>
    <property type="match status" value="1"/>
</dbReference>
<dbReference type="InterPro" id="IPR000120">
    <property type="entry name" value="Amidase"/>
</dbReference>
<dbReference type="PROSITE" id="PS00571">
    <property type="entry name" value="AMIDASES"/>
    <property type="match status" value="1"/>
</dbReference>
<evidence type="ECO:0000313" key="3">
    <source>
        <dbReference type="EMBL" id="MFF4776525.1"/>
    </source>
</evidence>
<keyword evidence="4" id="KW-1185">Reference proteome</keyword>
<dbReference type="InterPro" id="IPR036928">
    <property type="entry name" value="AS_sf"/>
</dbReference>
<gene>
    <name evidence="3" type="ORF">ACFY05_27050</name>
</gene>
<dbReference type="PANTHER" id="PTHR11895">
    <property type="entry name" value="TRANSAMIDASE"/>
    <property type="match status" value="1"/>
</dbReference>
<evidence type="ECO:0000259" key="2">
    <source>
        <dbReference type="Pfam" id="PF01425"/>
    </source>
</evidence>
<dbReference type="PANTHER" id="PTHR11895:SF7">
    <property type="entry name" value="GLUTAMYL-TRNA(GLN) AMIDOTRANSFERASE SUBUNIT A, MITOCHONDRIAL"/>
    <property type="match status" value="1"/>
</dbReference>
<evidence type="ECO:0000256" key="1">
    <source>
        <dbReference type="ARBA" id="ARBA00009199"/>
    </source>
</evidence>
<sequence>MTDLPYLPATEALRLFRSRELSPVELMTAVIERAEAVEPQVNALSERIFEEALLQAKQAERAYRDGSPRPLEGLPVAAKDEQPVAGRPARSGSLAYADHVAEVTHPVVERIVAAGGIIHARTTTPEFCCAAFTHSKLWGLTRNPWNPDYSPGGSSGGSGAALASGTAALATGSDIGGSIRIPAANTGTVGYKPPYGRVPVMPPFNLDHYCHEGSMARTVADCALLQNVIAGPHPHDVVSLRPAVQIPDRLGNVTGLRIAYAPNLGDWEIEPDIAANTRAVADALREAGATVDEVKVGLRRADVMRATFTHFGAIFGPSVGQVAAEHGDTLTRYALDFATYSRAVSEETGGFLAGLELEAAIYAPIGELLDRYDALICPTTGAPGLRAGEEYVDTKLTVNGVELDHYMEYVLTTVFNIASRCPVLNVPSGRASNGVPTGVQIVGRSYDDATVFHIGAAVERVRPWAFRPDAGDSRRGRVPAQPDCDLTIAR</sequence>
<accession>A0ABW6VB07</accession>
<name>A0ABW6VB07_MICFU</name>
<dbReference type="InterPro" id="IPR023631">
    <property type="entry name" value="Amidase_dom"/>
</dbReference>
<evidence type="ECO:0000313" key="4">
    <source>
        <dbReference type="Proteomes" id="UP001602119"/>
    </source>
</evidence>
<comment type="caution">
    <text evidence="3">The sequence shown here is derived from an EMBL/GenBank/DDBJ whole genome shotgun (WGS) entry which is preliminary data.</text>
</comment>
<dbReference type="Gene3D" id="3.90.1300.10">
    <property type="entry name" value="Amidase signature (AS) domain"/>
    <property type="match status" value="1"/>
</dbReference>
<reference evidence="3 4" key="1">
    <citation type="submission" date="2024-10" db="EMBL/GenBank/DDBJ databases">
        <title>The Natural Products Discovery Center: Release of the First 8490 Sequenced Strains for Exploring Actinobacteria Biosynthetic Diversity.</title>
        <authorList>
            <person name="Kalkreuter E."/>
            <person name="Kautsar S.A."/>
            <person name="Yang D."/>
            <person name="Bader C.D."/>
            <person name="Teijaro C.N."/>
            <person name="Fluegel L."/>
            <person name="Davis C.M."/>
            <person name="Simpson J.R."/>
            <person name="Lauterbach L."/>
            <person name="Steele A.D."/>
            <person name="Gui C."/>
            <person name="Meng S."/>
            <person name="Li G."/>
            <person name="Viehrig K."/>
            <person name="Ye F."/>
            <person name="Su P."/>
            <person name="Kiefer A.F."/>
            <person name="Nichols A."/>
            <person name="Cepeda A.J."/>
            <person name="Yan W."/>
            <person name="Fan B."/>
            <person name="Jiang Y."/>
            <person name="Adhikari A."/>
            <person name="Zheng C.-J."/>
            <person name="Schuster L."/>
            <person name="Cowan T.M."/>
            <person name="Smanski M.J."/>
            <person name="Chevrette M.G."/>
            <person name="De Carvalho L.P.S."/>
            <person name="Shen B."/>
        </authorList>
    </citation>
    <scope>NUCLEOTIDE SEQUENCE [LARGE SCALE GENOMIC DNA]</scope>
    <source>
        <strain evidence="3 4">NPDC001281</strain>
    </source>
</reference>
<comment type="similarity">
    <text evidence="1">Belongs to the amidase family.</text>
</comment>
<organism evidence="3 4">
    <name type="scientific">Microtetraspora fusca</name>
    <dbReference type="NCBI Taxonomy" id="1997"/>
    <lineage>
        <taxon>Bacteria</taxon>
        <taxon>Bacillati</taxon>
        <taxon>Actinomycetota</taxon>
        <taxon>Actinomycetes</taxon>
        <taxon>Streptosporangiales</taxon>
        <taxon>Streptosporangiaceae</taxon>
        <taxon>Microtetraspora</taxon>
    </lineage>
</organism>
<dbReference type="InterPro" id="IPR020556">
    <property type="entry name" value="Amidase_CS"/>
</dbReference>
<dbReference type="Proteomes" id="UP001602119">
    <property type="component" value="Unassembled WGS sequence"/>
</dbReference>
<proteinExistence type="inferred from homology"/>
<dbReference type="EMBL" id="JBIAXI010000018">
    <property type="protein sequence ID" value="MFF4776525.1"/>
    <property type="molecule type" value="Genomic_DNA"/>
</dbReference>
<protein>
    <submittedName>
        <fullName evidence="3">Amidase</fullName>
    </submittedName>
</protein>
<feature type="domain" description="Amidase" evidence="2">
    <location>
        <begin position="25"/>
        <end position="451"/>
    </location>
</feature>
<dbReference type="Pfam" id="PF01425">
    <property type="entry name" value="Amidase"/>
    <property type="match status" value="1"/>
</dbReference>
<dbReference type="RefSeq" id="WP_387344923.1">
    <property type="nucleotide sequence ID" value="NZ_JBIAXI010000018.1"/>
</dbReference>